<feature type="transmembrane region" description="Helical" evidence="6">
    <location>
        <begin position="12"/>
        <end position="32"/>
    </location>
</feature>
<feature type="domain" description="TonB C-terminal" evidence="7">
    <location>
        <begin position="145"/>
        <end position="216"/>
    </location>
</feature>
<dbReference type="Pfam" id="PF03544">
    <property type="entry name" value="TonB_C"/>
    <property type="match status" value="1"/>
</dbReference>
<evidence type="ECO:0000256" key="4">
    <source>
        <dbReference type="ARBA" id="ARBA00023136"/>
    </source>
</evidence>
<comment type="caution">
    <text evidence="8">The sequence shown here is derived from an EMBL/GenBank/DDBJ whole genome shotgun (WGS) entry which is preliminary data.</text>
</comment>
<protein>
    <submittedName>
        <fullName evidence="8">Energy transducer TonB</fullName>
    </submittedName>
</protein>
<keyword evidence="2 6" id="KW-0812">Transmembrane</keyword>
<feature type="region of interest" description="Disordered" evidence="5">
    <location>
        <begin position="54"/>
        <end position="83"/>
    </location>
</feature>
<dbReference type="InterPro" id="IPR037682">
    <property type="entry name" value="TonB_C"/>
</dbReference>
<evidence type="ECO:0000313" key="8">
    <source>
        <dbReference type="EMBL" id="MDQ8194336.1"/>
    </source>
</evidence>
<evidence type="ECO:0000256" key="3">
    <source>
        <dbReference type="ARBA" id="ARBA00022989"/>
    </source>
</evidence>
<keyword evidence="3 6" id="KW-1133">Transmembrane helix</keyword>
<keyword evidence="4 6" id="KW-0472">Membrane</keyword>
<reference evidence="8 9" key="1">
    <citation type="submission" date="2023-04" db="EMBL/GenBank/DDBJ databases">
        <title>A novel bacteria isolated from coastal sediment.</title>
        <authorList>
            <person name="Liu X.-J."/>
            <person name="Du Z.-J."/>
        </authorList>
    </citation>
    <scope>NUCLEOTIDE SEQUENCE [LARGE SCALE GENOMIC DNA]</scope>
    <source>
        <strain evidence="8 9">SDUM461004</strain>
    </source>
</reference>
<evidence type="ECO:0000256" key="6">
    <source>
        <dbReference type="SAM" id="Phobius"/>
    </source>
</evidence>
<dbReference type="EMBL" id="JARXIC010000010">
    <property type="protein sequence ID" value="MDQ8194336.1"/>
    <property type="molecule type" value="Genomic_DNA"/>
</dbReference>
<sequence length="221" mass="24350">MSQEFPRQNWKWAPYLAIGGACLLAVLLFLLIPLTQMLNSPKPPHLMVREMQLSALPPPPATPPLPEETPPPEPQQVVQDMPSEPTPIDLPLLDVDLSPGNADAIAMGAPMPSLQMQTDTIADIQKMFSFDDLPEVPRLVNTPNFRFPPNLARRGVDKGKVIVEIDILPNGSAKLRRIVSSTHVELEEVARKIIARARFTKPMVGGVPQTVRGLFPLVLQN</sequence>
<evidence type="ECO:0000259" key="7">
    <source>
        <dbReference type="Pfam" id="PF03544"/>
    </source>
</evidence>
<evidence type="ECO:0000313" key="9">
    <source>
        <dbReference type="Proteomes" id="UP001243717"/>
    </source>
</evidence>
<dbReference type="PROSITE" id="PS51257">
    <property type="entry name" value="PROKAR_LIPOPROTEIN"/>
    <property type="match status" value="1"/>
</dbReference>
<accession>A0ABU1AHP1</accession>
<dbReference type="NCBIfam" id="TIGR01352">
    <property type="entry name" value="tonB_Cterm"/>
    <property type="match status" value="1"/>
</dbReference>
<evidence type="ECO:0000256" key="5">
    <source>
        <dbReference type="SAM" id="MobiDB-lite"/>
    </source>
</evidence>
<evidence type="ECO:0000256" key="2">
    <source>
        <dbReference type="ARBA" id="ARBA00022692"/>
    </source>
</evidence>
<dbReference type="RefSeq" id="WP_308949319.1">
    <property type="nucleotide sequence ID" value="NZ_JARXIC010000010.1"/>
</dbReference>
<dbReference type="InterPro" id="IPR006260">
    <property type="entry name" value="TonB/TolA_C"/>
</dbReference>
<keyword evidence="9" id="KW-1185">Reference proteome</keyword>
<dbReference type="Gene3D" id="3.30.1150.10">
    <property type="match status" value="1"/>
</dbReference>
<name>A0ABU1AHP1_9BACT</name>
<dbReference type="SUPFAM" id="SSF74653">
    <property type="entry name" value="TolA/TonB C-terminal domain"/>
    <property type="match status" value="1"/>
</dbReference>
<evidence type="ECO:0000256" key="1">
    <source>
        <dbReference type="ARBA" id="ARBA00004167"/>
    </source>
</evidence>
<gene>
    <name evidence="8" type="ORF">QEH59_07860</name>
</gene>
<feature type="compositionally biased region" description="Pro residues" evidence="5">
    <location>
        <begin position="56"/>
        <end position="74"/>
    </location>
</feature>
<proteinExistence type="predicted"/>
<organism evidence="8 9">
    <name type="scientific">Thalassobacterium sedimentorum</name>
    <dbReference type="NCBI Taxonomy" id="3041258"/>
    <lineage>
        <taxon>Bacteria</taxon>
        <taxon>Pseudomonadati</taxon>
        <taxon>Verrucomicrobiota</taxon>
        <taxon>Opitutia</taxon>
        <taxon>Puniceicoccales</taxon>
        <taxon>Coraliomargaritaceae</taxon>
        <taxon>Thalassobacterium</taxon>
    </lineage>
</organism>
<comment type="subcellular location">
    <subcellularLocation>
        <location evidence="1">Membrane</location>
        <topology evidence="1">Single-pass membrane protein</topology>
    </subcellularLocation>
</comment>
<dbReference type="Proteomes" id="UP001243717">
    <property type="component" value="Unassembled WGS sequence"/>
</dbReference>